<reference evidence="2 3" key="1">
    <citation type="submission" date="2018-12" db="EMBL/GenBank/DDBJ databases">
        <title>The genome sequences of Variovorax guangxiensis DSM 27352.</title>
        <authorList>
            <person name="Gao J."/>
            <person name="Sun J."/>
        </authorList>
    </citation>
    <scope>NUCLEOTIDE SEQUENCE [LARGE SCALE GENOMIC DNA]</scope>
    <source>
        <strain evidence="2 3">DSM 27352</strain>
    </source>
</reference>
<proteinExistence type="predicted"/>
<dbReference type="Proteomes" id="UP000281118">
    <property type="component" value="Unassembled WGS sequence"/>
</dbReference>
<feature type="transmembrane region" description="Helical" evidence="1">
    <location>
        <begin position="23"/>
        <end position="41"/>
    </location>
</feature>
<dbReference type="AlphaFoldDB" id="A0A433MLV7"/>
<sequence length="97" mass="10710">MTQETQPGELPRVTRVIDMKLPLTWLLGVGFMIIAGGFGLYHQIGSQGEKLNEVKDQIKALQIAVNSGNSQSTTLAGEIAILRFRVETLESDKRRAQ</sequence>
<name>A0A433MLV7_9BURK</name>
<comment type="caution">
    <text evidence="2">The sequence shown here is derived from an EMBL/GenBank/DDBJ whole genome shotgun (WGS) entry which is preliminary data.</text>
</comment>
<dbReference type="RefSeq" id="WP_126023195.1">
    <property type="nucleotide sequence ID" value="NZ_RXFT01000007.1"/>
</dbReference>
<dbReference type="OrthoDB" id="8912190at2"/>
<protein>
    <submittedName>
        <fullName evidence="2">Uncharacterized protein</fullName>
    </submittedName>
</protein>
<evidence type="ECO:0000313" key="3">
    <source>
        <dbReference type="Proteomes" id="UP000281118"/>
    </source>
</evidence>
<accession>A0A433MLV7</accession>
<keyword evidence="1" id="KW-0812">Transmembrane</keyword>
<gene>
    <name evidence="2" type="ORF">EJP67_18650</name>
</gene>
<organism evidence="2 3">
    <name type="scientific">Variovorax guangxiensis</name>
    <dbReference type="NCBI Taxonomy" id="1775474"/>
    <lineage>
        <taxon>Bacteria</taxon>
        <taxon>Pseudomonadati</taxon>
        <taxon>Pseudomonadota</taxon>
        <taxon>Betaproteobacteria</taxon>
        <taxon>Burkholderiales</taxon>
        <taxon>Comamonadaceae</taxon>
        <taxon>Variovorax</taxon>
    </lineage>
</organism>
<keyword evidence="1" id="KW-1133">Transmembrane helix</keyword>
<evidence type="ECO:0000313" key="2">
    <source>
        <dbReference type="EMBL" id="RUR69081.1"/>
    </source>
</evidence>
<keyword evidence="1" id="KW-0472">Membrane</keyword>
<dbReference type="EMBL" id="RXFT01000007">
    <property type="protein sequence ID" value="RUR69081.1"/>
    <property type="molecule type" value="Genomic_DNA"/>
</dbReference>
<evidence type="ECO:0000256" key="1">
    <source>
        <dbReference type="SAM" id="Phobius"/>
    </source>
</evidence>